<reference evidence="6 7" key="1">
    <citation type="journal article" date="2012" name="Stand. Genomic Sci.">
        <title>Genome sequence of the orange-pigmented seawater bacterium Owenweeksia hongkongensis type strain (UST20020801(T)).</title>
        <authorList>
            <person name="Riedel T."/>
            <person name="Held B."/>
            <person name="Nolan M."/>
            <person name="Lucas S."/>
            <person name="Lapidus A."/>
            <person name="Tice H."/>
            <person name="Del Rio T.G."/>
            <person name="Cheng J.F."/>
            <person name="Han C."/>
            <person name="Tapia R."/>
            <person name="Goodwin L.A."/>
            <person name="Pitluck S."/>
            <person name="Liolios K."/>
            <person name="Mavromatis K."/>
            <person name="Pagani I."/>
            <person name="Ivanova N."/>
            <person name="Mikhailova N."/>
            <person name="Pati A."/>
            <person name="Chen A."/>
            <person name="Palaniappan K."/>
            <person name="Rohde M."/>
            <person name="Tindall B.J."/>
            <person name="Detter J.C."/>
            <person name="Goker M."/>
            <person name="Woyke T."/>
            <person name="Bristow J."/>
            <person name="Eisen J.A."/>
            <person name="Markowitz V."/>
            <person name="Hugenholtz P."/>
            <person name="Klenk H.P."/>
            <person name="Kyrpides N.C."/>
        </authorList>
    </citation>
    <scope>NUCLEOTIDE SEQUENCE</scope>
    <source>
        <strain evidence="7">DSM 17368 / JCM 12287 / NRRL B-23963</strain>
    </source>
</reference>
<name>G8R440_OWEHD</name>
<evidence type="ECO:0008006" key="8">
    <source>
        <dbReference type="Google" id="ProtNLM"/>
    </source>
</evidence>
<dbReference type="GO" id="GO:0005737">
    <property type="term" value="C:cytoplasm"/>
    <property type="evidence" value="ECO:0007669"/>
    <property type="project" value="UniProtKB-SubCell"/>
</dbReference>
<evidence type="ECO:0000256" key="1">
    <source>
        <dbReference type="ARBA" id="ARBA00004496"/>
    </source>
</evidence>
<evidence type="ECO:0000256" key="2">
    <source>
        <dbReference type="ARBA" id="ARBA00022490"/>
    </source>
</evidence>
<proteinExistence type="inferred from homology"/>
<dbReference type="InterPro" id="IPR020904">
    <property type="entry name" value="Sc_DH/Rdtase_CS"/>
</dbReference>
<dbReference type="PROSITE" id="PS00061">
    <property type="entry name" value="ADH_SHORT"/>
    <property type="match status" value="1"/>
</dbReference>
<dbReference type="InterPro" id="IPR002347">
    <property type="entry name" value="SDR_fam"/>
</dbReference>
<keyword evidence="4" id="KW-0560">Oxidoreductase</keyword>
<dbReference type="PRINTS" id="PR00081">
    <property type="entry name" value="GDHRDH"/>
</dbReference>
<dbReference type="GO" id="GO:0004757">
    <property type="term" value="F:sepiapterin reductase (NADP+) activity"/>
    <property type="evidence" value="ECO:0007669"/>
    <property type="project" value="TreeGrafter"/>
</dbReference>
<organism evidence="6 7">
    <name type="scientific">Owenweeksia hongkongensis (strain DSM 17368 / CIP 108786 / JCM 12287 / NRRL B-23963 / UST20020801)</name>
    <dbReference type="NCBI Taxonomy" id="926562"/>
    <lineage>
        <taxon>Bacteria</taxon>
        <taxon>Pseudomonadati</taxon>
        <taxon>Bacteroidota</taxon>
        <taxon>Flavobacteriia</taxon>
        <taxon>Flavobacteriales</taxon>
        <taxon>Owenweeksiaceae</taxon>
        <taxon>Owenweeksia</taxon>
    </lineage>
</organism>
<evidence type="ECO:0000313" key="6">
    <source>
        <dbReference type="EMBL" id="AEV33107.1"/>
    </source>
</evidence>
<dbReference type="HOGENOM" id="CLU_010194_2_11_10"/>
<dbReference type="eggNOG" id="COG1028">
    <property type="taxonomic scope" value="Bacteria"/>
</dbReference>
<dbReference type="RefSeq" id="WP_014202456.1">
    <property type="nucleotide sequence ID" value="NC_016599.1"/>
</dbReference>
<dbReference type="KEGG" id="oho:Oweho_2133"/>
<dbReference type="OrthoDB" id="9794387at2"/>
<keyword evidence="2" id="KW-0963">Cytoplasm</keyword>
<dbReference type="EMBL" id="CP003156">
    <property type="protein sequence ID" value="AEV33107.1"/>
    <property type="molecule type" value="Genomic_DNA"/>
</dbReference>
<dbReference type="AlphaFoldDB" id="G8R440"/>
<keyword evidence="7" id="KW-1185">Reference proteome</keyword>
<dbReference type="PANTHER" id="PTHR44085:SF2">
    <property type="entry name" value="SEPIAPTERIN REDUCTASE"/>
    <property type="match status" value="1"/>
</dbReference>
<dbReference type="InterPro" id="IPR036291">
    <property type="entry name" value="NAD(P)-bd_dom_sf"/>
</dbReference>
<keyword evidence="3" id="KW-0521">NADP</keyword>
<dbReference type="Pfam" id="PF00106">
    <property type="entry name" value="adh_short"/>
    <property type="match status" value="1"/>
</dbReference>
<protein>
    <recommendedName>
        <fullName evidence="8">Benzil reductase ((S)-benzoin forming)</fullName>
    </recommendedName>
</protein>
<dbReference type="InterPro" id="IPR051721">
    <property type="entry name" value="Biopterin_syn/organic_redct"/>
</dbReference>
<accession>G8R440</accession>
<evidence type="ECO:0000256" key="3">
    <source>
        <dbReference type="ARBA" id="ARBA00022857"/>
    </source>
</evidence>
<dbReference type="SUPFAM" id="SSF51735">
    <property type="entry name" value="NAD(P)-binding Rossmann-fold domains"/>
    <property type="match status" value="1"/>
</dbReference>
<dbReference type="GO" id="GO:0006729">
    <property type="term" value="P:tetrahydrobiopterin biosynthetic process"/>
    <property type="evidence" value="ECO:0007669"/>
    <property type="project" value="TreeGrafter"/>
</dbReference>
<dbReference type="PANTHER" id="PTHR44085">
    <property type="entry name" value="SEPIAPTERIN REDUCTASE"/>
    <property type="match status" value="1"/>
</dbReference>
<comment type="similarity">
    <text evidence="5">Belongs to the short-chain dehydrogenases/reductases (SDR) family.</text>
</comment>
<sequence length="233" mass="26050">MIQFFITGTSSGIGYQLAMQALEDGHKVVGISRRHVINHPNYRHLTYNLNNYDEYKLINFNINKEAEKLVLVNNAGWLGDVKPAGQVSPASIERAYQINLIAPSILCKLFIEQTEKLEAEKVIVNISSGAASYPVSGWSTYCASKAGINLFTQVLREDYPNIHSFAIAPGIVDTDMQGEIRRLDTEDFPDKQRFVDYKDKGELSSPIDVASKLLKVIKHPETAPDCVFSLRDT</sequence>
<evidence type="ECO:0000313" key="7">
    <source>
        <dbReference type="Proteomes" id="UP000005631"/>
    </source>
</evidence>
<dbReference type="Proteomes" id="UP000005631">
    <property type="component" value="Chromosome"/>
</dbReference>
<evidence type="ECO:0000256" key="4">
    <source>
        <dbReference type="ARBA" id="ARBA00023002"/>
    </source>
</evidence>
<comment type="subcellular location">
    <subcellularLocation>
        <location evidence="1">Cytoplasm</location>
    </subcellularLocation>
</comment>
<dbReference type="PRINTS" id="PR00080">
    <property type="entry name" value="SDRFAMILY"/>
</dbReference>
<dbReference type="STRING" id="926562.Oweho_2133"/>
<gene>
    <name evidence="6" type="ordered locus">Oweho_2133</name>
</gene>
<evidence type="ECO:0000256" key="5">
    <source>
        <dbReference type="RuleBase" id="RU000363"/>
    </source>
</evidence>
<dbReference type="Gene3D" id="3.40.50.720">
    <property type="entry name" value="NAD(P)-binding Rossmann-like Domain"/>
    <property type="match status" value="1"/>
</dbReference>